<dbReference type="InterPro" id="IPR029055">
    <property type="entry name" value="Ntn_hydrolases_N"/>
</dbReference>
<comment type="caution">
    <text evidence="1">The sequence shown here is derived from an EMBL/GenBank/DDBJ whole genome shotgun (WGS) entry which is preliminary data.</text>
</comment>
<protein>
    <submittedName>
        <fullName evidence="1">Isoaspartyl peptidase/L-asparaginase family protein</fullName>
    </submittedName>
</protein>
<keyword evidence="2" id="KW-1185">Reference proteome</keyword>
<accession>A0ABV0JLU5</accession>
<sequence length="308" mass="32139">MTIAIIVHGGAKTISEDKTTANTKGCLAAVEAGWAVLEQGGDAKDAVEAAIRVLESDATFNASIGATLDVEGEVYLDAAMMESDKLRWGGVAAVQRIAHPISVARKILEEKPSLLVAEGAERFAAKHGCEMCEPTDLISDEQEEEWEQQNTPHDRPATVGCVALDVNGNLVAGTSTGGLENQLPGRVGDTALVGAGLYANSQGACSTTGDGESIIPVGLARTAVDLLAGNSPSSNGSATRHPEEAAQMAIDKLKQQVSGEAGCIVLDPHGQIGWAYNSQDMAVGYRSSEMDQAAVFTKKEDERFAKSA</sequence>
<proteinExistence type="predicted"/>
<dbReference type="EMBL" id="JAMPKK010000013">
    <property type="protein sequence ID" value="MEP0864408.1"/>
    <property type="molecule type" value="Genomic_DNA"/>
</dbReference>
<dbReference type="CDD" id="cd04512">
    <property type="entry name" value="Ntn_Asparaginase_2_like"/>
    <property type="match status" value="1"/>
</dbReference>
<name>A0ABV0JLU5_9CYAN</name>
<dbReference type="RefSeq" id="WP_190423988.1">
    <property type="nucleotide sequence ID" value="NZ_JAMPKK010000013.1"/>
</dbReference>
<dbReference type="PANTHER" id="PTHR10188">
    <property type="entry name" value="L-ASPARAGINASE"/>
    <property type="match status" value="1"/>
</dbReference>
<dbReference type="PANTHER" id="PTHR10188:SF6">
    <property type="entry name" value="N(4)-(BETA-N-ACETYLGLUCOSAMINYL)-L-ASPARAGINASE"/>
    <property type="match status" value="1"/>
</dbReference>
<organism evidence="1 2">
    <name type="scientific">Funiculus sociatus GB2-A5</name>
    <dbReference type="NCBI Taxonomy" id="2933946"/>
    <lineage>
        <taxon>Bacteria</taxon>
        <taxon>Bacillati</taxon>
        <taxon>Cyanobacteriota</taxon>
        <taxon>Cyanophyceae</taxon>
        <taxon>Coleofasciculales</taxon>
        <taxon>Coleofasciculaceae</taxon>
        <taxon>Funiculus</taxon>
    </lineage>
</organism>
<reference evidence="1 2" key="1">
    <citation type="submission" date="2022-04" db="EMBL/GenBank/DDBJ databases">
        <title>Positive selection, recombination, and allopatry shape intraspecific diversity of widespread and dominant cyanobacteria.</title>
        <authorList>
            <person name="Wei J."/>
            <person name="Shu W."/>
            <person name="Hu C."/>
        </authorList>
    </citation>
    <scope>NUCLEOTIDE SEQUENCE [LARGE SCALE GENOMIC DNA]</scope>
    <source>
        <strain evidence="1 2">GB2-A5</strain>
    </source>
</reference>
<dbReference type="Gene3D" id="3.60.20.30">
    <property type="entry name" value="(Glycosyl)asparaginase"/>
    <property type="match status" value="1"/>
</dbReference>
<dbReference type="Pfam" id="PF01112">
    <property type="entry name" value="Asparaginase_2"/>
    <property type="match status" value="1"/>
</dbReference>
<evidence type="ECO:0000313" key="2">
    <source>
        <dbReference type="Proteomes" id="UP001442494"/>
    </source>
</evidence>
<dbReference type="Proteomes" id="UP001442494">
    <property type="component" value="Unassembled WGS sequence"/>
</dbReference>
<evidence type="ECO:0000313" key="1">
    <source>
        <dbReference type="EMBL" id="MEP0864408.1"/>
    </source>
</evidence>
<dbReference type="InterPro" id="IPR000246">
    <property type="entry name" value="Peptidase_T2"/>
</dbReference>
<gene>
    <name evidence="1" type="ORF">NDI37_07990</name>
</gene>
<dbReference type="SUPFAM" id="SSF56235">
    <property type="entry name" value="N-terminal nucleophile aminohydrolases (Ntn hydrolases)"/>
    <property type="match status" value="1"/>
</dbReference>